<name>A0A371FR12_MUCPR</name>
<dbReference type="CDD" id="cd01647">
    <property type="entry name" value="RT_LTR"/>
    <property type="match status" value="1"/>
</dbReference>
<gene>
    <name evidence="2" type="primary">pol</name>
    <name evidence="2" type="ORF">CR513_38700</name>
</gene>
<protein>
    <submittedName>
        <fullName evidence="2">Retrovirus-related Pol polyprotein from transposon opus</fullName>
    </submittedName>
</protein>
<evidence type="ECO:0000313" key="2">
    <source>
        <dbReference type="EMBL" id="RDX80726.1"/>
    </source>
</evidence>
<keyword evidence="3" id="KW-1185">Reference proteome</keyword>
<feature type="domain" description="Reverse transcriptase" evidence="1">
    <location>
        <begin position="199"/>
        <end position="358"/>
    </location>
</feature>
<dbReference type="AlphaFoldDB" id="A0A371FR12"/>
<dbReference type="InterPro" id="IPR000477">
    <property type="entry name" value="RT_dom"/>
</dbReference>
<dbReference type="InterPro" id="IPR043502">
    <property type="entry name" value="DNA/RNA_pol_sf"/>
</dbReference>
<dbReference type="Gene3D" id="3.30.70.270">
    <property type="match status" value="1"/>
</dbReference>
<organism evidence="2 3">
    <name type="scientific">Mucuna pruriens</name>
    <name type="common">Velvet bean</name>
    <name type="synonym">Dolichos pruriens</name>
    <dbReference type="NCBI Taxonomy" id="157652"/>
    <lineage>
        <taxon>Eukaryota</taxon>
        <taxon>Viridiplantae</taxon>
        <taxon>Streptophyta</taxon>
        <taxon>Embryophyta</taxon>
        <taxon>Tracheophyta</taxon>
        <taxon>Spermatophyta</taxon>
        <taxon>Magnoliopsida</taxon>
        <taxon>eudicotyledons</taxon>
        <taxon>Gunneridae</taxon>
        <taxon>Pentapetalae</taxon>
        <taxon>rosids</taxon>
        <taxon>fabids</taxon>
        <taxon>Fabales</taxon>
        <taxon>Fabaceae</taxon>
        <taxon>Papilionoideae</taxon>
        <taxon>50 kb inversion clade</taxon>
        <taxon>NPAAA clade</taxon>
        <taxon>indigoferoid/millettioid clade</taxon>
        <taxon>Phaseoleae</taxon>
        <taxon>Mucuna</taxon>
    </lineage>
</organism>
<evidence type="ECO:0000313" key="3">
    <source>
        <dbReference type="Proteomes" id="UP000257109"/>
    </source>
</evidence>
<dbReference type="PANTHER" id="PTHR24559">
    <property type="entry name" value="TRANSPOSON TY3-I GAG-POL POLYPROTEIN"/>
    <property type="match status" value="1"/>
</dbReference>
<dbReference type="PANTHER" id="PTHR24559:SF444">
    <property type="entry name" value="REVERSE TRANSCRIPTASE DOMAIN-CONTAINING PROTEIN"/>
    <property type="match status" value="1"/>
</dbReference>
<dbReference type="EMBL" id="QJKJ01008130">
    <property type="protein sequence ID" value="RDX80726.1"/>
    <property type="molecule type" value="Genomic_DNA"/>
</dbReference>
<accession>A0A371FR12</accession>
<comment type="caution">
    <text evidence="2">The sequence shown here is derived from an EMBL/GenBank/DDBJ whole genome shotgun (WGS) entry which is preliminary data.</text>
</comment>
<feature type="non-terminal residue" evidence="2">
    <location>
        <position position="1"/>
    </location>
</feature>
<evidence type="ECO:0000259" key="1">
    <source>
        <dbReference type="Pfam" id="PF00078"/>
    </source>
</evidence>
<dbReference type="InterPro" id="IPR043128">
    <property type="entry name" value="Rev_trsase/Diguanyl_cyclase"/>
</dbReference>
<proteinExistence type="predicted"/>
<dbReference type="Pfam" id="PF00078">
    <property type="entry name" value="RVT_1"/>
    <property type="match status" value="1"/>
</dbReference>
<reference evidence="2" key="1">
    <citation type="submission" date="2018-05" db="EMBL/GenBank/DDBJ databases">
        <title>Draft genome of Mucuna pruriens seed.</title>
        <authorList>
            <person name="Nnadi N.E."/>
            <person name="Vos R."/>
            <person name="Hasami M.H."/>
            <person name="Devisetty U.K."/>
            <person name="Aguiy J.C."/>
        </authorList>
    </citation>
    <scope>NUCLEOTIDE SEQUENCE [LARGE SCALE GENOMIC DNA]</scope>
    <source>
        <strain evidence="2">JCA_2017</strain>
    </source>
</reference>
<dbReference type="Gene3D" id="3.10.10.10">
    <property type="entry name" value="HIV Type 1 Reverse Transcriptase, subunit A, domain 1"/>
    <property type="match status" value="1"/>
</dbReference>
<dbReference type="SUPFAM" id="SSF56672">
    <property type="entry name" value="DNA/RNA polymerases"/>
    <property type="match status" value="1"/>
</dbReference>
<dbReference type="InterPro" id="IPR053134">
    <property type="entry name" value="RNA-dir_DNA_polymerase"/>
</dbReference>
<sequence length="443" mass="50654">MTTRTKMDMHARTFSMEFAMKHPTKDHSLFGIDIIDELVEEYIVEIPNFVQLPDITDCFDSMMDVLDSVNMPNMQDLSDSVDNIADLANLVHVFEFSDLIDLGCRCDGDLKCSNSNNLYREQEEKLLNVLRKHKRKLGGRYLTFRELTPHLRSPTDKVVVEMTKSEHPGCSQERSDKTNCSRDHLSHLGQPMGQSGIVLERLARKFHYCFLDGFFRYMQIHIALENQHKTTFTCPFGTFAYTQMLFGLCNAPSMFQRCMINIFLDFLEDCMEVFMDDFTVYAESFEAYLKNLFHVLIRCIEMNLVLNFEKCHFMIIEGILLGYLVSNRGIEVDKFKVDIITSLSYPTSVQEVCSFLGHAVLHGGFLGVEEATYIHIDSPSTKLGVSSCPRLKSWQVAACHSICFSNNGSGLDKLHYYREGAIEARCEAEMDASPLGIRLGDQR</sequence>
<dbReference type="Proteomes" id="UP000257109">
    <property type="component" value="Unassembled WGS sequence"/>
</dbReference>